<comment type="caution">
    <text evidence="4">The sequence shown here is derived from an EMBL/GenBank/DDBJ whole genome shotgun (WGS) entry which is preliminary data.</text>
</comment>
<proteinExistence type="predicted"/>
<dbReference type="Proteomes" id="UP000321150">
    <property type="component" value="Unassembled WGS sequence"/>
</dbReference>
<keyword evidence="1 2" id="KW-0732">Signal</keyword>
<dbReference type="EMBL" id="BJYI01000026">
    <property type="protein sequence ID" value="GEN74071.1"/>
    <property type="molecule type" value="Genomic_DNA"/>
</dbReference>
<reference evidence="4 5" key="1">
    <citation type="submission" date="2019-07" db="EMBL/GenBank/DDBJ databases">
        <title>Whole genome shotgun sequence of Chryseobacterium lathyri NBRC 105250.</title>
        <authorList>
            <person name="Hosoyama A."/>
            <person name="Uohara A."/>
            <person name="Ohji S."/>
            <person name="Ichikawa N."/>
        </authorList>
    </citation>
    <scope>NUCLEOTIDE SEQUENCE [LARGE SCALE GENOMIC DNA]</scope>
    <source>
        <strain evidence="4 5">NBRC 105250</strain>
    </source>
</reference>
<sequence>MKRLLLGFTLALINVSVFSQTSQAYVAPGELRTFLDYNLGADTSLNSTVPAQGIKGAKYQWGKNTPVNSASWGSTSAIDSSWSDSGKTLNDPCPDGYRVPTSAEWQGVIDNNSVQWVGDFVEDGTNMYTRHGSGILINNSLFLPAAGSNYYVNGNLFSNNASGAYWSTTVTGWANYAKGLTFMKALLSNNQTLNVGFSIDKNSGANVRCIKEPVSFPNGILYPNPVKDNFFVNDDALKKMIRVKVYNTAGKLVLQKDIVTPSKESISTKDLVSGIYSVKITKEGKTYTEKIKVQN</sequence>
<dbReference type="InterPro" id="IPR026444">
    <property type="entry name" value="Secre_tail"/>
</dbReference>
<evidence type="ECO:0000259" key="3">
    <source>
        <dbReference type="Pfam" id="PF18962"/>
    </source>
</evidence>
<evidence type="ECO:0000256" key="2">
    <source>
        <dbReference type="SAM" id="SignalP"/>
    </source>
</evidence>
<evidence type="ECO:0000313" key="4">
    <source>
        <dbReference type="EMBL" id="GEN74071.1"/>
    </source>
</evidence>
<protein>
    <recommendedName>
        <fullName evidence="3">Secretion system C-terminal sorting domain-containing protein</fullName>
    </recommendedName>
</protein>
<organism evidence="4 5">
    <name type="scientific">Chryseobacterium lathyri</name>
    <dbReference type="NCBI Taxonomy" id="395933"/>
    <lineage>
        <taxon>Bacteria</taxon>
        <taxon>Pseudomonadati</taxon>
        <taxon>Bacteroidota</taxon>
        <taxon>Flavobacteriia</taxon>
        <taxon>Flavobacteriales</taxon>
        <taxon>Weeksellaceae</taxon>
        <taxon>Chryseobacterium group</taxon>
        <taxon>Chryseobacterium</taxon>
    </lineage>
</organism>
<name>A0A511YFW4_9FLAO</name>
<gene>
    <name evidence="4" type="ORF">CLA01_41430</name>
</gene>
<feature type="signal peptide" evidence="2">
    <location>
        <begin position="1"/>
        <end position="24"/>
    </location>
</feature>
<dbReference type="NCBIfam" id="TIGR04183">
    <property type="entry name" value="Por_Secre_tail"/>
    <property type="match status" value="1"/>
</dbReference>
<evidence type="ECO:0000313" key="5">
    <source>
        <dbReference type="Proteomes" id="UP000321150"/>
    </source>
</evidence>
<accession>A0A511YFW4</accession>
<feature type="domain" description="Secretion system C-terminal sorting" evidence="3">
    <location>
        <begin position="221"/>
        <end position="293"/>
    </location>
</feature>
<dbReference type="OrthoDB" id="1453974at2"/>
<dbReference type="Pfam" id="PF18962">
    <property type="entry name" value="Por_Secre_tail"/>
    <property type="match status" value="1"/>
</dbReference>
<evidence type="ECO:0000256" key="1">
    <source>
        <dbReference type="ARBA" id="ARBA00022729"/>
    </source>
</evidence>
<dbReference type="RefSeq" id="WP_111960099.1">
    <property type="nucleotide sequence ID" value="NZ_BJYI01000026.1"/>
</dbReference>
<dbReference type="AlphaFoldDB" id="A0A511YFW4"/>
<feature type="chain" id="PRO_5021757044" description="Secretion system C-terminal sorting domain-containing protein" evidence="2">
    <location>
        <begin position="25"/>
        <end position="295"/>
    </location>
</feature>